<accession>A0A1Y6BE39</accession>
<keyword evidence="4 6" id="KW-1133">Transmembrane helix</keyword>
<evidence type="ECO:0000256" key="6">
    <source>
        <dbReference type="SAM" id="Phobius"/>
    </source>
</evidence>
<reference evidence="9" key="1">
    <citation type="submission" date="2017-04" db="EMBL/GenBank/DDBJ databases">
        <authorList>
            <person name="Varghese N."/>
            <person name="Submissions S."/>
        </authorList>
    </citation>
    <scope>NUCLEOTIDE SEQUENCE [LARGE SCALE GENOMIC DNA]</scope>
    <source>
        <strain evidence="9">DSM 22618</strain>
    </source>
</reference>
<evidence type="ECO:0000256" key="4">
    <source>
        <dbReference type="ARBA" id="ARBA00022989"/>
    </source>
</evidence>
<evidence type="ECO:0000259" key="7">
    <source>
        <dbReference type="Pfam" id="PF00892"/>
    </source>
</evidence>
<evidence type="ECO:0000256" key="2">
    <source>
        <dbReference type="ARBA" id="ARBA00022475"/>
    </source>
</evidence>
<organism evidence="8 9">
    <name type="scientific">Pseudogulbenkiania subflava DSM 22618</name>
    <dbReference type="NCBI Taxonomy" id="1123014"/>
    <lineage>
        <taxon>Bacteria</taxon>
        <taxon>Pseudomonadati</taxon>
        <taxon>Pseudomonadota</taxon>
        <taxon>Betaproteobacteria</taxon>
        <taxon>Neisseriales</taxon>
        <taxon>Chromobacteriaceae</taxon>
        <taxon>Pseudogulbenkiania</taxon>
    </lineage>
</organism>
<protein>
    <submittedName>
        <fullName evidence="8">EamA-like transporter family protein</fullName>
    </submittedName>
</protein>
<dbReference type="InterPro" id="IPR051258">
    <property type="entry name" value="Diverse_Substrate_Transporter"/>
</dbReference>
<dbReference type="AlphaFoldDB" id="A0A1Y6BE39"/>
<feature type="transmembrane region" description="Helical" evidence="6">
    <location>
        <begin position="90"/>
        <end position="111"/>
    </location>
</feature>
<dbReference type="EMBL" id="FXAG01000004">
    <property type="protein sequence ID" value="SMF06666.1"/>
    <property type="molecule type" value="Genomic_DNA"/>
</dbReference>
<feature type="transmembrane region" description="Helical" evidence="6">
    <location>
        <begin position="290"/>
        <end position="307"/>
    </location>
</feature>
<dbReference type="Gene3D" id="1.10.3730.20">
    <property type="match status" value="1"/>
</dbReference>
<proteinExistence type="predicted"/>
<evidence type="ECO:0000313" key="8">
    <source>
        <dbReference type="EMBL" id="SMF06666.1"/>
    </source>
</evidence>
<dbReference type="RefSeq" id="WP_085275370.1">
    <property type="nucleotide sequence ID" value="NZ_FXAG01000004.1"/>
</dbReference>
<feature type="transmembrane region" description="Helical" evidence="6">
    <location>
        <begin position="233"/>
        <end position="253"/>
    </location>
</feature>
<dbReference type="Proteomes" id="UP000192920">
    <property type="component" value="Unassembled WGS sequence"/>
</dbReference>
<dbReference type="Pfam" id="PF00892">
    <property type="entry name" value="EamA"/>
    <property type="match status" value="2"/>
</dbReference>
<feature type="transmembrane region" description="Helical" evidence="6">
    <location>
        <begin position="51"/>
        <end position="69"/>
    </location>
</feature>
<keyword evidence="9" id="KW-1185">Reference proteome</keyword>
<evidence type="ECO:0000256" key="1">
    <source>
        <dbReference type="ARBA" id="ARBA00004651"/>
    </source>
</evidence>
<feature type="domain" description="EamA" evidence="7">
    <location>
        <begin position="172"/>
        <end position="306"/>
    </location>
</feature>
<keyword evidence="2" id="KW-1003">Cell membrane</keyword>
<dbReference type="PANTHER" id="PTHR42920:SF5">
    <property type="entry name" value="EAMA DOMAIN-CONTAINING PROTEIN"/>
    <property type="match status" value="1"/>
</dbReference>
<feature type="transmembrane region" description="Helical" evidence="6">
    <location>
        <begin position="117"/>
        <end position="135"/>
    </location>
</feature>
<evidence type="ECO:0000256" key="3">
    <source>
        <dbReference type="ARBA" id="ARBA00022692"/>
    </source>
</evidence>
<gene>
    <name evidence="8" type="ORF">SAMN02745746_01041</name>
</gene>
<evidence type="ECO:0000313" key="9">
    <source>
        <dbReference type="Proteomes" id="UP000192920"/>
    </source>
</evidence>
<keyword evidence="3 6" id="KW-0812">Transmembrane</keyword>
<feature type="transmembrane region" description="Helical" evidence="6">
    <location>
        <begin position="201"/>
        <end position="221"/>
    </location>
</feature>
<name>A0A1Y6BE39_9NEIS</name>
<feature type="domain" description="EamA" evidence="7">
    <location>
        <begin position="20"/>
        <end position="157"/>
    </location>
</feature>
<dbReference type="GO" id="GO:0005886">
    <property type="term" value="C:plasma membrane"/>
    <property type="evidence" value="ECO:0007669"/>
    <property type="project" value="UniProtKB-SubCell"/>
</dbReference>
<feature type="transmembrane region" description="Helical" evidence="6">
    <location>
        <begin position="142"/>
        <end position="158"/>
    </location>
</feature>
<dbReference type="SUPFAM" id="SSF103481">
    <property type="entry name" value="Multidrug resistance efflux transporter EmrE"/>
    <property type="match status" value="2"/>
</dbReference>
<dbReference type="InterPro" id="IPR000620">
    <property type="entry name" value="EamA_dom"/>
</dbReference>
<keyword evidence="5 6" id="KW-0472">Membrane</keyword>
<dbReference type="InterPro" id="IPR037185">
    <property type="entry name" value="EmrE-like"/>
</dbReference>
<evidence type="ECO:0000256" key="5">
    <source>
        <dbReference type="ARBA" id="ARBA00023136"/>
    </source>
</evidence>
<feature type="transmembrane region" description="Helical" evidence="6">
    <location>
        <begin position="21"/>
        <end position="39"/>
    </location>
</feature>
<feature type="transmembrane region" description="Helical" evidence="6">
    <location>
        <begin position="265"/>
        <end position="284"/>
    </location>
</feature>
<sequence length="310" mass="32652">MIEAQKPLPLDGRAAFAKNKGVVMALLAALGFSAKAVFVKLGYRYGAGAEALLVLRMAFALPFFLLMAWRSGVAGGARRLERRDWQQLALLGLLGYYLSSLLDFIGLQYVSAALERLTLFLYPTLVLFISVLWLGKRYPAKVWLGVGLAYLGIALAFMQDLRDAGLGSQALIGLAWVVASTVSYALYLVGSGEAIARIGATRFAALATLVACLAVFVHFAVTTPLTALLLPGPVYLIGFAMGVFSTVLPVWCLNVAIRQLGAGKAASVGTLGPVLTMAMGWLVLGESLTGLQVLGAALVIGGVGVVGRSK</sequence>
<feature type="transmembrane region" description="Helical" evidence="6">
    <location>
        <begin position="170"/>
        <end position="189"/>
    </location>
</feature>
<comment type="subcellular location">
    <subcellularLocation>
        <location evidence="1">Cell membrane</location>
        <topology evidence="1">Multi-pass membrane protein</topology>
    </subcellularLocation>
</comment>
<dbReference type="PANTHER" id="PTHR42920">
    <property type="entry name" value="OS03G0707200 PROTEIN-RELATED"/>
    <property type="match status" value="1"/>
</dbReference>